<proteinExistence type="predicted"/>
<dbReference type="EMBL" id="HBFQ01002570">
    <property type="protein sequence ID" value="CAD8827385.1"/>
    <property type="molecule type" value="Transcribed_RNA"/>
</dbReference>
<reference evidence="3" key="1">
    <citation type="submission" date="2021-01" db="EMBL/GenBank/DDBJ databases">
        <authorList>
            <person name="Corre E."/>
            <person name="Pelletier E."/>
            <person name="Niang G."/>
            <person name="Scheremetjew M."/>
            <person name="Finn R."/>
            <person name="Kale V."/>
            <person name="Holt S."/>
            <person name="Cochrane G."/>
            <person name="Meng A."/>
            <person name="Brown T."/>
            <person name="Cohen L."/>
        </authorList>
    </citation>
    <scope>NUCLEOTIDE SEQUENCE</scope>
</reference>
<evidence type="ECO:0000313" key="3">
    <source>
        <dbReference type="EMBL" id="CAD8827385.1"/>
    </source>
</evidence>
<dbReference type="InterPro" id="IPR058936">
    <property type="entry name" value="At4g15545-like"/>
</dbReference>
<dbReference type="PANTHER" id="PTHR47383">
    <property type="entry name" value="OS03G0659800 PROTEIN"/>
    <property type="match status" value="1"/>
</dbReference>
<sequence>MDPNGDGSLPLDHEEQLQLGVRILQSAFANKMHALEQEIRGYKMTTEEQKSSVAGLQKKNSAMEHELVESHQRAQHLHVENQELFKTVNLLRKQIGRLEQLKAAVMSSIQDDHAAEAELGESRLAMSEEYLKGATPLTAAEMGFATNPALRDTGMERSPHHPGMDRSLPVPEFGASSGMPGSVSMPAATGVPVHGKDFFKRARNRLSFEAFNSFLAGIKRLNNQQQSREATLEEAHWIFSSEGAEELFFDFQSLLDQHKM</sequence>
<evidence type="ECO:0000259" key="2">
    <source>
        <dbReference type="Pfam" id="PF25972"/>
    </source>
</evidence>
<dbReference type="InterPro" id="IPR058935">
    <property type="entry name" value="At4g15545-like_C"/>
</dbReference>
<evidence type="ECO:0000256" key="1">
    <source>
        <dbReference type="SAM" id="MobiDB-lite"/>
    </source>
</evidence>
<dbReference type="Pfam" id="PF25972">
    <property type="entry name" value="At4g15545_C"/>
    <property type="match status" value="1"/>
</dbReference>
<name>A0A7S1EVZ4_NOCSC</name>
<dbReference type="PANTHER" id="PTHR47383:SF8">
    <property type="entry name" value="OS01G0768300 PROTEIN"/>
    <property type="match status" value="1"/>
</dbReference>
<feature type="region of interest" description="Disordered" evidence="1">
    <location>
        <begin position="149"/>
        <end position="180"/>
    </location>
</feature>
<protein>
    <recommendedName>
        <fullName evidence="2">At4g15545-like C-terminal domain-containing protein</fullName>
    </recommendedName>
</protein>
<feature type="domain" description="At4g15545-like C-terminal" evidence="2">
    <location>
        <begin position="193"/>
        <end position="258"/>
    </location>
</feature>
<accession>A0A7S1EVZ4</accession>
<dbReference type="AlphaFoldDB" id="A0A7S1EVZ4"/>
<organism evidence="3">
    <name type="scientific">Noctiluca scintillans</name>
    <name type="common">Sea sparkle</name>
    <name type="synonym">Red tide dinoflagellate</name>
    <dbReference type="NCBI Taxonomy" id="2966"/>
    <lineage>
        <taxon>Eukaryota</taxon>
        <taxon>Sar</taxon>
        <taxon>Alveolata</taxon>
        <taxon>Dinophyceae</taxon>
        <taxon>Noctilucales</taxon>
        <taxon>Noctilucaceae</taxon>
        <taxon>Noctiluca</taxon>
    </lineage>
</organism>
<gene>
    <name evidence="3" type="ORF">NSCI0253_LOCUS1731</name>
</gene>
<feature type="compositionally biased region" description="Basic and acidic residues" evidence="1">
    <location>
        <begin position="153"/>
        <end position="164"/>
    </location>
</feature>